<evidence type="ECO:0000259" key="2">
    <source>
        <dbReference type="Pfam" id="PF02698"/>
    </source>
</evidence>
<reference evidence="3 4" key="1">
    <citation type="submission" date="2017-12" db="EMBL/GenBank/DDBJ databases">
        <title>Sequencing the genomes of 1000 Actinobacteria strains.</title>
        <authorList>
            <person name="Klenk H.-P."/>
        </authorList>
    </citation>
    <scope>NUCLEOTIDE SEQUENCE [LARGE SCALE GENOMIC DNA]</scope>
    <source>
        <strain evidence="3 4">DSM 44489</strain>
    </source>
</reference>
<feature type="domain" description="DUF218" evidence="2">
    <location>
        <begin position="61"/>
        <end position="172"/>
    </location>
</feature>
<protein>
    <submittedName>
        <fullName evidence="3">Uncharacterized SAM-binding protein YcdF (DUF218 family)</fullName>
    </submittedName>
</protein>
<dbReference type="InterPro" id="IPR003848">
    <property type="entry name" value="DUF218"/>
</dbReference>
<comment type="caution">
    <text evidence="3">The sequence shown here is derived from an EMBL/GenBank/DDBJ whole genome shotgun (WGS) entry which is preliminary data.</text>
</comment>
<feature type="transmembrane region" description="Helical" evidence="1">
    <location>
        <begin position="29"/>
        <end position="49"/>
    </location>
</feature>
<proteinExistence type="predicted"/>
<keyword evidence="1" id="KW-0472">Membrane</keyword>
<name>A0A2N3V791_9NOCA</name>
<keyword evidence="1" id="KW-1133">Transmembrane helix</keyword>
<dbReference type="AlphaFoldDB" id="A0A2N3V791"/>
<keyword evidence="1" id="KW-0812">Transmembrane</keyword>
<sequence length="204" mass="22484">MPASIAGPGSRSRDFGIVGAVSIFRRAGWLLVGALVTVLAVAFAGWPVFVHPQVDPLRPADVIVVLGGTAYERFDLGIELAERGLAPEVLIAQSTGPDDPMMDKYCGGRFAFRVACFVPDPWTTDGEAREIVRRAKIYGWDHIIVVTFTPHVSRARYIVEKCYDGEITMVASPSDSGLEFWAWMYVRQSAGYVRAFVNQHCETD</sequence>
<dbReference type="EMBL" id="PJMW01000002">
    <property type="protein sequence ID" value="PKV77490.1"/>
    <property type="molecule type" value="Genomic_DNA"/>
</dbReference>
<dbReference type="Pfam" id="PF02698">
    <property type="entry name" value="DUF218"/>
    <property type="match status" value="1"/>
</dbReference>
<evidence type="ECO:0000313" key="4">
    <source>
        <dbReference type="Proteomes" id="UP000233766"/>
    </source>
</evidence>
<evidence type="ECO:0000313" key="3">
    <source>
        <dbReference type="EMBL" id="PKV77490.1"/>
    </source>
</evidence>
<gene>
    <name evidence="3" type="ORF">ATK86_1835</name>
</gene>
<dbReference type="CDD" id="cd06259">
    <property type="entry name" value="YdcF-like"/>
    <property type="match status" value="1"/>
</dbReference>
<evidence type="ECO:0000256" key="1">
    <source>
        <dbReference type="SAM" id="Phobius"/>
    </source>
</evidence>
<keyword evidence="4" id="KW-1185">Reference proteome</keyword>
<accession>A0A2N3V791</accession>
<organism evidence="3 4">
    <name type="scientific">Nocardia fluminea</name>
    <dbReference type="NCBI Taxonomy" id="134984"/>
    <lineage>
        <taxon>Bacteria</taxon>
        <taxon>Bacillati</taxon>
        <taxon>Actinomycetota</taxon>
        <taxon>Actinomycetes</taxon>
        <taxon>Mycobacteriales</taxon>
        <taxon>Nocardiaceae</taxon>
        <taxon>Nocardia</taxon>
    </lineage>
</organism>
<dbReference type="Proteomes" id="UP000233766">
    <property type="component" value="Unassembled WGS sequence"/>
</dbReference>